<dbReference type="HOGENOM" id="CLU_1147391_0_0_1"/>
<protein>
    <submittedName>
        <fullName evidence="1">Uncharacterized protein</fullName>
    </submittedName>
</protein>
<keyword evidence="2" id="KW-1185">Reference proteome</keyword>
<organism evidence="1 2">
    <name type="scientific">Marssonina brunnea f. sp. multigermtubi (strain MB_m1)</name>
    <name type="common">Marssonina leaf spot fungus</name>
    <dbReference type="NCBI Taxonomy" id="1072389"/>
    <lineage>
        <taxon>Eukaryota</taxon>
        <taxon>Fungi</taxon>
        <taxon>Dikarya</taxon>
        <taxon>Ascomycota</taxon>
        <taxon>Pezizomycotina</taxon>
        <taxon>Leotiomycetes</taxon>
        <taxon>Helotiales</taxon>
        <taxon>Drepanopezizaceae</taxon>
        <taxon>Drepanopeziza</taxon>
    </lineage>
</organism>
<reference evidence="1 2" key="1">
    <citation type="journal article" date="2012" name="BMC Genomics">
        <title>Sequencing the genome of Marssonina brunnea reveals fungus-poplar co-evolution.</title>
        <authorList>
            <person name="Zhu S."/>
            <person name="Cao Y.-Z."/>
            <person name="Jiang C."/>
            <person name="Tan B.-Y."/>
            <person name="Wang Z."/>
            <person name="Feng S."/>
            <person name="Zhang L."/>
            <person name="Su X.-H."/>
            <person name="Brejova B."/>
            <person name="Vinar T."/>
            <person name="Xu M."/>
            <person name="Wang M.-X."/>
            <person name="Zhang S.-G."/>
            <person name="Huang M.-R."/>
            <person name="Wu R."/>
            <person name="Zhou Y."/>
        </authorList>
    </citation>
    <scope>NUCLEOTIDE SEQUENCE [LARGE SCALE GENOMIC DNA]</scope>
    <source>
        <strain evidence="1 2">MB_m1</strain>
    </source>
</reference>
<evidence type="ECO:0000313" key="1">
    <source>
        <dbReference type="EMBL" id="EKD17351.1"/>
    </source>
</evidence>
<evidence type="ECO:0000313" key="2">
    <source>
        <dbReference type="Proteomes" id="UP000006753"/>
    </source>
</evidence>
<name>K1WWC0_MARBU</name>
<proteinExistence type="predicted"/>
<dbReference type="KEGG" id="mbe:MBM_04212"/>
<gene>
    <name evidence="1" type="ORF">MBM_04212</name>
</gene>
<dbReference type="EMBL" id="JH921436">
    <property type="protein sequence ID" value="EKD17351.1"/>
    <property type="molecule type" value="Genomic_DNA"/>
</dbReference>
<dbReference type="AlphaFoldDB" id="K1WWC0"/>
<dbReference type="InParanoid" id="K1WWC0"/>
<accession>K1WWC0</accession>
<dbReference type="Proteomes" id="UP000006753">
    <property type="component" value="Unassembled WGS sequence"/>
</dbReference>
<sequence length="242" mass="28244">MVRLRYRRVINEACNYLELQSRSFRTHTNIRAQDKKAEITLESLIKDITDEAKANDSTRTIYGQALYGNKSNSINNLSGYNKSKAQLLADKRLDYKHCKQPKPLHSLEDCFVINKELREAFEKRTSKKSVLYFQRKRGNKKKDDEEVDDEIFSFALLLSLDSTNNSINSTLHKDRWLYDTKAIDHVCNDPSKFFEYIARDDLPFMSSLSSLIRPFGIGTCIIKSFKTNRKRVLKCYNTLYVL</sequence>
<dbReference type="OrthoDB" id="2663223at2759"/>